<keyword evidence="1" id="KW-0175">Coiled coil</keyword>
<comment type="caution">
    <text evidence="3">The sequence shown here is derived from an EMBL/GenBank/DDBJ whole genome shotgun (WGS) entry which is preliminary data.</text>
</comment>
<protein>
    <submittedName>
        <fullName evidence="3">Uncharacterized protein</fullName>
    </submittedName>
</protein>
<reference evidence="3 4" key="1">
    <citation type="journal article" date="2019" name="Genome Biol. Evol.">
        <title>Insights into the evolution of the New World diploid cottons (Gossypium, subgenus Houzingenia) based on genome sequencing.</title>
        <authorList>
            <person name="Grover C.E."/>
            <person name="Arick M.A. 2nd"/>
            <person name="Thrash A."/>
            <person name="Conover J.L."/>
            <person name="Sanders W.S."/>
            <person name="Peterson D.G."/>
            <person name="Frelichowski J.E."/>
            <person name="Scheffler J.A."/>
            <person name="Scheffler B.E."/>
            <person name="Wendel J.F."/>
        </authorList>
    </citation>
    <scope>NUCLEOTIDE SEQUENCE [LARGE SCALE GENOMIC DNA]</scope>
    <source>
        <strain evidence="3">157</strain>
        <tissue evidence="3">Leaf</tissue>
    </source>
</reference>
<dbReference type="AlphaFoldDB" id="A0A7J8MXS0"/>
<evidence type="ECO:0000313" key="3">
    <source>
        <dbReference type="EMBL" id="MBA0569567.1"/>
    </source>
</evidence>
<dbReference type="Proteomes" id="UP000593572">
    <property type="component" value="Unassembled WGS sequence"/>
</dbReference>
<feature type="compositionally biased region" description="Basic residues" evidence="2">
    <location>
        <begin position="44"/>
        <end position="56"/>
    </location>
</feature>
<dbReference type="InterPro" id="IPR040265">
    <property type="entry name" value="CHUP1/IPGA1-like"/>
</dbReference>
<name>A0A7J8MXS0_9ROSI</name>
<keyword evidence="4" id="KW-1185">Reference proteome</keyword>
<organism evidence="3 4">
    <name type="scientific">Gossypium lobatum</name>
    <dbReference type="NCBI Taxonomy" id="34289"/>
    <lineage>
        <taxon>Eukaryota</taxon>
        <taxon>Viridiplantae</taxon>
        <taxon>Streptophyta</taxon>
        <taxon>Embryophyta</taxon>
        <taxon>Tracheophyta</taxon>
        <taxon>Spermatophyta</taxon>
        <taxon>Magnoliopsida</taxon>
        <taxon>eudicotyledons</taxon>
        <taxon>Gunneridae</taxon>
        <taxon>Pentapetalae</taxon>
        <taxon>rosids</taxon>
        <taxon>malvids</taxon>
        <taxon>Malvales</taxon>
        <taxon>Malvaceae</taxon>
        <taxon>Malvoideae</taxon>
        <taxon>Gossypium</taxon>
    </lineage>
</organism>
<evidence type="ECO:0000256" key="2">
    <source>
        <dbReference type="SAM" id="MobiDB-lite"/>
    </source>
</evidence>
<evidence type="ECO:0000256" key="1">
    <source>
        <dbReference type="ARBA" id="ARBA00023054"/>
    </source>
</evidence>
<proteinExistence type="predicted"/>
<gene>
    <name evidence="3" type="ORF">Golob_003286</name>
</gene>
<sequence>MPPRQPPMILSKGSGPLLPPPPSTPMSNGGAAPPPSPHGAAKSLRPKKANTKLKRSSHIGNLYRVWRGKIEECPMQGKSPSGTKTGVGTIIINGKQGISDALAEMNNRSDYFQQIEEDVDKHAKSITELKTAVDTFNTKDMTKLLKFHKHVESILENLTDETQLLTRFEGFPTKKLEALRTASGLYLKLESMITVLQNWKIEPPLAELLNKVDRYFNKLYRREARLTREESVEDRRTRQQVRYFGSAKRPSRFTKLDQVIKGEIVALERTKDELTKKFKSQDIDFDFQILVQIKEAMVDVSSNCMELAMKERREVKLRENEVSKAKAEAQRKVCIKMLWRAFQLAFRVYTFAGLSHDDRADQLTPELADESQIDPQ</sequence>
<evidence type="ECO:0000313" key="4">
    <source>
        <dbReference type="Proteomes" id="UP000593572"/>
    </source>
</evidence>
<dbReference type="EMBL" id="JABEZX010000011">
    <property type="protein sequence ID" value="MBA0569567.1"/>
    <property type="molecule type" value="Genomic_DNA"/>
</dbReference>
<dbReference type="PANTHER" id="PTHR31342:SF16">
    <property type="entry name" value="TALIN_MIDDLE DOMAIN-CONTAINING PROTEIN"/>
    <property type="match status" value="1"/>
</dbReference>
<dbReference type="PANTHER" id="PTHR31342">
    <property type="entry name" value="PROTEIN CHUP1, CHLOROPLASTIC"/>
    <property type="match status" value="1"/>
</dbReference>
<feature type="region of interest" description="Disordered" evidence="2">
    <location>
        <begin position="1"/>
        <end position="56"/>
    </location>
</feature>
<accession>A0A7J8MXS0</accession>